<sequence length="814" mass="89103">MEMSGFRPELHVAQQSRRDKLRVHQTSSPPPHLDSEKLPLHPGLNPDIVQVRNVRNANLLYDPTVFSSEMLNFSINTNTLSGQGSGESENFGNWRSLNPPQSLDWVTNYTSGSVGSGSNNQNHMFGSREANNNMSPSTPHLLKPSSFHGYQDVQSSLANQSAEISSHHASQKHLGTMHFSSPPLNYLNTLQDVVTSASTGGQDQLEMASLVQQRIMENELVLLPSYVNQSNTLRFDNASSNSWMNRQPVENRHHWSSGGGGGMGFSTAKNVDEDMRNGMSNDSNQQGLSLSLSSNPPSNNKLPAAQFGSQDLHASSHDDRAFKDVQSPKAGKSSADYLCSITKPSIISKACGKSLQDIVGTSTSASRSTGPLGPFTGYATILKSSKFLKPAQQLLDEFCRNSDSKLTKSREASERMSGDVSASASVSVSTDAANAVETEAVAKGNNSGASSSTFYGSNEITSDGGAASISSGSFGPEYQQKKAKLLYMQEEVCRRYKQYHQQMQMVVSSFESVAGLSSATPYISMALGTVSRHFRCLTNAIKDQLKHIRKALGEEYLSSAITTGTTGCSSSKGDKNFAKLKFMGLGFQKHNKSGGGAHLGFSEPQQHVWRPQRGLPERSVAILRAWLFEHFLHPYPTDTDKHMLATQTGLSRNQVSNWFINARVRVWKPMVEEIHMLETRGGSVEASQDPTKKDGNSLTEGTSSRPDNEHQLGINNMMHDRQLECSGDEEQQYQEIKRSRMECQVPSSMDGGLMGFVPYQRSGLEVGGLGAVSLTLGLRHGVESAQQQQQQQLQQQEDQLRRQLGSQMIRDFVG</sequence>
<feature type="compositionally biased region" description="Low complexity" evidence="10">
    <location>
        <begin position="280"/>
        <end position="300"/>
    </location>
</feature>
<feature type="domain" description="Homeobox" evidence="11">
    <location>
        <begin position="606"/>
        <end position="669"/>
    </location>
</feature>
<dbReference type="EMBL" id="CAEKDK010000006">
    <property type="protein sequence ID" value="CAB4282749.1"/>
    <property type="molecule type" value="Genomic_DNA"/>
</dbReference>
<evidence type="ECO:0000313" key="13">
    <source>
        <dbReference type="EMBL" id="CAB4313034.1"/>
    </source>
</evidence>
<feature type="region of interest" description="Disordered" evidence="10">
    <location>
        <begin position="250"/>
        <end position="317"/>
    </location>
</feature>
<comment type="subcellular location">
    <subcellularLocation>
        <location evidence="1 8">Nucleus</location>
    </subcellularLocation>
</comment>
<feature type="compositionally biased region" description="Polar residues" evidence="10">
    <location>
        <begin position="696"/>
        <end position="705"/>
    </location>
</feature>
<keyword evidence="3" id="KW-0805">Transcription regulation</keyword>
<feature type="region of interest" description="Disordered" evidence="10">
    <location>
        <begin position="112"/>
        <end position="138"/>
    </location>
</feature>
<dbReference type="GO" id="GO:0006355">
    <property type="term" value="P:regulation of DNA-templated transcription"/>
    <property type="evidence" value="ECO:0007669"/>
    <property type="project" value="InterPro"/>
</dbReference>
<evidence type="ECO:0000256" key="10">
    <source>
        <dbReference type="SAM" id="MobiDB-lite"/>
    </source>
</evidence>
<dbReference type="SMART" id="SM00574">
    <property type="entry name" value="POX"/>
    <property type="match status" value="1"/>
</dbReference>
<dbReference type="FunFam" id="1.10.10.60:FF:000117">
    <property type="entry name" value="BEL1-like homeodomain protein 9"/>
    <property type="match status" value="1"/>
</dbReference>
<evidence type="ECO:0000313" key="14">
    <source>
        <dbReference type="Proteomes" id="UP000507222"/>
    </source>
</evidence>
<evidence type="ECO:0000256" key="4">
    <source>
        <dbReference type="ARBA" id="ARBA00023125"/>
    </source>
</evidence>
<evidence type="ECO:0000256" key="9">
    <source>
        <dbReference type="SAM" id="Coils"/>
    </source>
</evidence>
<reference evidence="15" key="1">
    <citation type="journal article" date="2020" name="Genome Biol.">
        <title>Gamete binning: chromosome-level and haplotype-resolved genome assembly enabled by high-throughput single-cell sequencing of gamete genomes.</title>
        <authorList>
            <person name="Campoy J.A."/>
            <person name="Sun H."/>
            <person name="Goel M."/>
            <person name="Jiao W.-B."/>
            <person name="Folz-Donahue K."/>
            <person name="Wang N."/>
            <person name="Rubio M."/>
            <person name="Liu C."/>
            <person name="Kukat C."/>
            <person name="Ruiz D."/>
            <person name="Huettel B."/>
            <person name="Schneeberger K."/>
        </authorList>
    </citation>
    <scope>NUCLEOTIDE SEQUENCE [LARGE SCALE GENOMIC DNA]</scope>
    <source>
        <strain evidence="15">cv. Rojo Pasion</strain>
    </source>
</reference>
<organism evidence="13 15">
    <name type="scientific">Prunus armeniaca</name>
    <name type="common">Apricot</name>
    <name type="synonym">Armeniaca vulgaris</name>
    <dbReference type="NCBI Taxonomy" id="36596"/>
    <lineage>
        <taxon>Eukaryota</taxon>
        <taxon>Viridiplantae</taxon>
        <taxon>Streptophyta</taxon>
        <taxon>Embryophyta</taxon>
        <taxon>Tracheophyta</taxon>
        <taxon>Spermatophyta</taxon>
        <taxon>Magnoliopsida</taxon>
        <taxon>eudicotyledons</taxon>
        <taxon>Gunneridae</taxon>
        <taxon>Pentapetalae</taxon>
        <taxon>rosids</taxon>
        <taxon>fabids</taxon>
        <taxon>Rosales</taxon>
        <taxon>Rosaceae</taxon>
        <taxon>Amygdaloideae</taxon>
        <taxon>Amygdaleae</taxon>
        <taxon>Prunus</taxon>
    </lineage>
</organism>
<comment type="similarity">
    <text evidence="2">Belongs to the TALE/BELL homeobox family.</text>
</comment>
<feature type="compositionally biased region" description="Polar residues" evidence="10">
    <location>
        <begin position="129"/>
        <end position="138"/>
    </location>
</feature>
<evidence type="ECO:0000256" key="7">
    <source>
        <dbReference type="ARBA" id="ARBA00023242"/>
    </source>
</evidence>
<evidence type="ECO:0000256" key="1">
    <source>
        <dbReference type="ARBA" id="ARBA00004123"/>
    </source>
</evidence>
<evidence type="ECO:0000256" key="8">
    <source>
        <dbReference type="PROSITE-ProRule" id="PRU00108"/>
    </source>
</evidence>
<dbReference type="CDD" id="cd00086">
    <property type="entry name" value="homeodomain"/>
    <property type="match status" value="1"/>
</dbReference>
<dbReference type="AlphaFoldDB" id="A0A6J5XPT4"/>
<dbReference type="SMART" id="SM00389">
    <property type="entry name" value="HOX"/>
    <property type="match status" value="1"/>
</dbReference>
<dbReference type="OrthoDB" id="10056939at2759"/>
<dbReference type="Proteomes" id="UP000507222">
    <property type="component" value="Unassembled WGS sequence"/>
</dbReference>
<feature type="coiled-coil region" evidence="9">
    <location>
        <begin position="779"/>
        <end position="806"/>
    </location>
</feature>
<dbReference type="InterPro" id="IPR001356">
    <property type="entry name" value="HD"/>
</dbReference>
<dbReference type="Proteomes" id="UP000507245">
    <property type="component" value="Unassembled WGS sequence"/>
</dbReference>
<keyword evidence="15" id="KW-1185">Reference proteome</keyword>
<dbReference type="InterPro" id="IPR009057">
    <property type="entry name" value="Homeodomain-like_sf"/>
</dbReference>
<dbReference type="Gene3D" id="1.10.10.60">
    <property type="entry name" value="Homeodomain-like"/>
    <property type="match status" value="1"/>
</dbReference>
<dbReference type="Pfam" id="PF07526">
    <property type="entry name" value="POX"/>
    <property type="match status" value="1"/>
</dbReference>
<feature type="region of interest" description="Disordered" evidence="10">
    <location>
        <begin position="679"/>
        <end position="712"/>
    </location>
</feature>
<evidence type="ECO:0000256" key="6">
    <source>
        <dbReference type="ARBA" id="ARBA00023163"/>
    </source>
</evidence>
<proteinExistence type="inferred from homology"/>
<dbReference type="InterPro" id="IPR050224">
    <property type="entry name" value="TALE_homeobox"/>
</dbReference>
<dbReference type="GO" id="GO:0005634">
    <property type="term" value="C:nucleus"/>
    <property type="evidence" value="ECO:0007669"/>
    <property type="project" value="UniProtKB-SubCell"/>
</dbReference>
<keyword evidence="4 8" id="KW-0238">DNA-binding</keyword>
<evidence type="ECO:0000256" key="5">
    <source>
        <dbReference type="ARBA" id="ARBA00023155"/>
    </source>
</evidence>
<evidence type="ECO:0000256" key="3">
    <source>
        <dbReference type="ARBA" id="ARBA00023015"/>
    </source>
</evidence>
<dbReference type="InterPro" id="IPR008422">
    <property type="entry name" value="KN_HD"/>
</dbReference>
<gene>
    <name evidence="12" type="ORF">CURHAP_LOCUS36385</name>
    <name evidence="13" type="ORF">ORAREDHAP_LOCUS35811</name>
</gene>
<feature type="compositionally biased region" description="Low complexity" evidence="10">
    <location>
        <begin position="112"/>
        <end position="122"/>
    </location>
</feature>
<name>A0A6J5XPT4_PRUAR</name>
<dbReference type="PANTHER" id="PTHR11850">
    <property type="entry name" value="HOMEOBOX PROTEIN TRANSCRIPTION FACTORS"/>
    <property type="match status" value="1"/>
</dbReference>
<feature type="region of interest" description="Disordered" evidence="10">
    <location>
        <begin position="1"/>
        <end position="41"/>
    </location>
</feature>
<reference evidence="13 14" key="2">
    <citation type="submission" date="2020-05" db="EMBL/GenBank/DDBJ databases">
        <authorList>
            <person name="Campoy J."/>
            <person name="Schneeberger K."/>
            <person name="Spophaly S."/>
        </authorList>
    </citation>
    <scope>NUCLEOTIDE SEQUENCE [LARGE SCALE GENOMIC DNA]</scope>
    <source>
        <strain evidence="13">PruArmRojPasFocal</strain>
    </source>
</reference>
<evidence type="ECO:0000259" key="11">
    <source>
        <dbReference type="PROSITE" id="PS50071"/>
    </source>
</evidence>
<dbReference type="InterPro" id="IPR006563">
    <property type="entry name" value="POX_dom"/>
</dbReference>
<keyword evidence="9" id="KW-0175">Coiled coil</keyword>
<dbReference type="SUPFAM" id="SSF46689">
    <property type="entry name" value="Homeodomain-like"/>
    <property type="match status" value="1"/>
</dbReference>
<accession>A0A6J5XPT4</accession>
<dbReference type="EMBL" id="CAEKKB010000006">
    <property type="protein sequence ID" value="CAB4313034.1"/>
    <property type="molecule type" value="Genomic_DNA"/>
</dbReference>
<feature type="DNA-binding region" description="Homeobox" evidence="8">
    <location>
        <begin position="608"/>
        <end position="670"/>
    </location>
</feature>
<keyword evidence="7 8" id="KW-0539">Nucleus</keyword>
<keyword evidence="6" id="KW-0804">Transcription</keyword>
<protein>
    <recommendedName>
        <fullName evidence="11">Homeobox domain-containing protein</fullName>
    </recommendedName>
</protein>
<keyword evidence="5 8" id="KW-0371">Homeobox</keyword>
<evidence type="ECO:0000313" key="15">
    <source>
        <dbReference type="Proteomes" id="UP000507245"/>
    </source>
</evidence>
<dbReference type="PROSITE" id="PS50071">
    <property type="entry name" value="HOMEOBOX_2"/>
    <property type="match status" value="1"/>
</dbReference>
<evidence type="ECO:0000313" key="12">
    <source>
        <dbReference type="EMBL" id="CAB4282749.1"/>
    </source>
</evidence>
<dbReference type="Pfam" id="PF05920">
    <property type="entry name" value="Homeobox_KN"/>
    <property type="match status" value="1"/>
</dbReference>
<evidence type="ECO:0000256" key="2">
    <source>
        <dbReference type="ARBA" id="ARBA00006454"/>
    </source>
</evidence>
<dbReference type="GO" id="GO:0003677">
    <property type="term" value="F:DNA binding"/>
    <property type="evidence" value="ECO:0007669"/>
    <property type="project" value="UniProtKB-UniRule"/>
</dbReference>